<dbReference type="Proteomes" id="UP000886523">
    <property type="component" value="Unassembled WGS sequence"/>
</dbReference>
<protein>
    <submittedName>
        <fullName evidence="2">Uncharacterized protein</fullName>
    </submittedName>
</protein>
<dbReference type="AlphaFoldDB" id="A0A9P6DZP6"/>
<dbReference type="EMBL" id="MU128916">
    <property type="protein sequence ID" value="KAF9519742.1"/>
    <property type="molecule type" value="Genomic_DNA"/>
</dbReference>
<sequence>MGPTQSAPHASDEVAHSVTMTMNQDGVAPVVIVESKSTTIFGLSQFAPVVHKSGPPMMSEQVPQPLPARNPLRTRHHSVSGIISRTGVSKRPPTPPKGSLDSSRLYPSPSTSGVFQERSGNETLTHDLFGGSLSMHPSHSYLHHSGTRPPTSNDPLLLPPVSHPGRSILDSFPALGPEPSPSTGIGDQSGSQSFLSDPSDEPHPNFSRRSIVDTQLHYPYLSDSDPRSSSESSHTFPMQVATEKEEVEQEIVRSPYIFAPSSFPMAMGTNVAHTDPSVEATNHIPPFAYSTNFLPMAASRMRLFYNPLEDFGNDHQSHEDADEAGLGAFGPQLLVL</sequence>
<organism evidence="2 3">
    <name type="scientific">Hydnum rufescens UP504</name>
    <dbReference type="NCBI Taxonomy" id="1448309"/>
    <lineage>
        <taxon>Eukaryota</taxon>
        <taxon>Fungi</taxon>
        <taxon>Dikarya</taxon>
        <taxon>Basidiomycota</taxon>
        <taxon>Agaricomycotina</taxon>
        <taxon>Agaricomycetes</taxon>
        <taxon>Cantharellales</taxon>
        <taxon>Hydnaceae</taxon>
        <taxon>Hydnum</taxon>
    </lineage>
</organism>
<accession>A0A9P6DZP6</accession>
<evidence type="ECO:0000256" key="1">
    <source>
        <dbReference type="SAM" id="MobiDB-lite"/>
    </source>
</evidence>
<name>A0A9P6DZP6_9AGAM</name>
<feature type="compositionally biased region" description="Polar residues" evidence="1">
    <location>
        <begin position="181"/>
        <end position="196"/>
    </location>
</feature>
<evidence type="ECO:0000313" key="3">
    <source>
        <dbReference type="Proteomes" id="UP000886523"/>
    </source>
</evidence>
<keyword evidence="3" id="KW-1185">Reference proteome</keyword>
<comment type="caution">
    <text evidence="2">The sequence shown here is derived from an EMBL/GenBank/DDBJ whole genome shotgun (WGS) entry which is preliminary data.</text>
</comment>
<gene>
    <name evidence="2" type="ORF">BS47DRAFT_1085545</name>
</gene>
<feature type="region of interest" description="Disordered" evidence="1">
    <location>
        <begin position="80"/>
        <end position="207"/>
    </location>
</feature>
<proteinExistence type="predicted"/>
<reference evidence="2" key="1">
    <citation type="journal article" date="2020" name="Nat. Commun.">
        <title>Large-scale genome sequencing of mycorrhizal fungi provides insights into the early evolution of symbiotic traits.</title>
        <authorList>
            <person name="Miyauchi S."/>
            <person name="Kiss E."/>
            <person name="Kuo A."/>
            <person name="Drula E."/>
            <person name="Kohler A."/>
            <person name="Sanchez-Garcia M."/>
            <person name="Morin E."/>
            <person name="Andreopoulos B."/>
            <person name="Barry K.W."/>
            <person name="Bonito G."/>
            <person name="Buee M."/>
            <person name="Carver A."/>
            <person name="Chen C."/>
            <person name="Cichocki N."/>
            <person name="Clum A."/>
            <person name="Culley D."/>
            <person name="Crous P.W."/>
            <person name="Fauchery L."/>
            <person name="Girlanda M."/>
            <person name="Hayes R.D."/>
            <person name="Keri Z."/>
            <person name="LaButti K."/>
            <person name="Lipzen A."/>
            <person name="Lombard V."/>
            <person name="Magnuson J."/>
            <person name="Maillard F."/>
            <person name="Murat C."/>
            <person name="Nolan M."/>
            <person name="Ohm R.A."/>
            <person name="Pangilinan J."/>
            <person name="Pereira M.F."/>
            <person name="Perotto S."/>
            <person name="Peter M."/>
            <person name="Pfister S."/>
            <person name="Riley R."/>
            <person name="Sitrit Y."/>
            <person name="Stielow J.B."/>
            <person name="Szollosi G."/>
            <person name="Zifcakova L."/>
            <person name="Stursova M."/>
            <person name="Spatafora J.W."/>
            <person name="Tedersoo L."/>
            <person name="Vaario L.M."/>
            <person name="Yamada A."/>
            <person name="Yan M."/>
            <person name="Wang P."/>
            <person name="Xu J."/>
            <person name="Bruns T."/>
            <person name="Baldrian P."/>
            <person name="Vilgalys R."/>
            <person name="Dunand C."/>
            <person name="Henrissat B."/>
            <person name="Grigoriev I.V."/>
            <person name="Hibbett D."/>
            <person name="Nagy L.G."/>
            <person name="Martin F.M."/>
        </authorList>
    </citation>
    <scope>NUCLEOTIDE SEQUENCE</scope>
    <source>
        <strain evidence="2">UP504</strain>
    </source>
</reference>
<evidence type="ECO:0000313" key="2">
    <source>
        <dbReference type="EMBL" id="KAF9519742.1"/>
    </source>
</evidence>